<dbReference type="AlphaFoldDB" id="A0A285ZYP5"/>
<evidence type="ECO:0000313" key="2">
    <source>
        <dbReference type="Proteomes" id="UP000219281"/>
    </source>
</evidence>
<name>A0A285ZYP5_9SPHI</name>
<protein>
    <submittedName>
        <fullName evidence="1">Uncharacterized protein</fullName>
    </submittedName>
</protein>
<dbReference type="EMBL" id="OCMT01000002">
    <property type="protein sequence ID" value="SOD14771.1"/>
    <property type="molecule type" value="Genomic_DNA"/>
</dbReference>
<keyword evidence="2" id="KW-1185">Reference proteome</keyword>
<accession>A0A285ZYP5</accession>
<reference evidence="2" key="1">
    <citation type="submission" date="2017-09" db="EMBL/GenBank/DDBJ databases">
        <authorList>
            <person name="Varghese N."/>
            <person name="Submissions S."/>
        </authorList>
    </citation>
    <scope>NUCLEOTIDE SEQUENCE [LARGE SCALE GENOMIC DNA]</scope>
    <source>
        <strain evidence="2">CGMCC 1.12803</strain>
    </source>
</reference>
<dbReference type="RefSeq" id="WP_097130974.1">
    <property type="nucleotide sequence ID" value="NZ_OCMT01000002.1"/>
</dbReference>
<evidence type="ECO:0000313" key="1">
    <source>
        <dbReference type="EMBL" id="SOD14771.1"/>
    </source>
</evidence>
<sequence>MNGIKKHRGLKRYYKNLASKVDDWSGLNFTDQKSAWFDLWHTHFDWRGYGNDSFRKRKPHLDKLFRHFELLEQKAKNLKTDYQIWATILDFHSGSDALFLHTPNPNHNNFPLEIKNLTYSSTLKNEDLNSYLKNLKGYEIIYGNADEAFCILYKKNVGLTNWL</sequence>
<gene>
    <name evidence="1" type="ORF">SAMN06297358_1745</name>
</gene>
<proteinExistence type="predicted"/>
<dbReference type="OrthoDB" id="7059463at2"/>
<organism evidence="1 2">
    <name type="scientific">Pedobacter xixiisoli</name>
    <dbReference type="NCBI Taxonomy" id="1476464"/>
    <lineage>
        <taxon>Bacteria</taxon>
        <taxon>Pseudomonadati</taxon>
        <taxon>Bacteroidota</taxon>
        <taxon>Sphingobacteriia</taxon>
        <taxon>Sphingobacteriales</taxon>
        <taxon>Sphingobacteriaceae</taxon>
        <taxon>Pedobacter</taxon>
    </lineage>
</organism>
<dbReference type="Proteomes" id="UP000219281">
    <property type="component" value="Unassembled WGS sequence"/>
</dbReference>